<protein>
    <submittedName>
        <fullName evidence="2">Uncharacterized protein</fullName>
    </submittedName>
</protein>
<dbReference type="OrthoDB" id="4752918at2759"/>
<reference evidence="2 3" key="1">
    <citation type="submission" date="2019-12" db="EMBL/GenBank/DDBJ databases">
        <title>Draft genome sequence of the ascomycete Xylaria multiplex DSM 110363.</title>
        <authorList>
            <person name="Buettner E."/>
            <person name="Kellner H."/>
        </authorList>
    </citation>
    <scope>NUCLEOTIDE SEQUENCE [LARGE SCALE GENOMIC DNA]</scope>
    <source>
        <strain evidence="2 3">DSM 110363</strain>
    </source>
</reference>
<gene>
    <name evidence="2" type="ORF">GQX73_g85</name>
</gene>
<evidence type="ECO:0000313" key="2">
    <source>
        <dbReference type="EMBL" id="KAF2973373.1"/>
    </source>
</evidence>
<evidence type="ECO:0000313" key="3">
    <source>
        <dbReference type="Proteomes" id="UP000481858"/>
    </source>
</evidence>
<evidence type="ECO:0000256" key="1">
    <source>
        <dbReference type="SAM" id="MobiDB-lite"/>
    </source>
</evidence>
<name>A0A7C8N0Y2_9PEZI</name>
<organism evidence="2 3">
    <name type="scientific">Xylaria multiplex</name>
    <dbReference type="NCBI Taxonomy" id="323545"/>
    <lineage>
        <taxon>Eukaryota</taxon>
        <taxon>Fungi</taxon>
        <taxon>Dikarya</taxon>
        <taxon>Ascomycota</taxon>
        <taxon>Pezizomycotina</taxon>
        <taxon>Sordariomycetes</taxon>
        <taxon>Xylariomycetidae</taxon>
        <taxon>Xylariales</taxon>
        <taxon>Xylariaceae</taxon>
        <taxon>Xylaria</taxon>
    </lineage>
</organism>
<dbReference type="InParanoid" id="A0A7C8N0Y2"/>
<feature type="region of interest" description="Disordered" evidence="1">
    <location>
        <begin position="80"/>
        <end position="131"/>
    </location>
</feature>
<dbReference type="EMBL" id="WUBL01000001">
    <property type="protein sequence ID" value="KAF2973373.1"/>
    <property type="molecule type" value="Genomic_DNA"/>
</dbReference>
<sequence length="232" mass="25686">MSSTNAFWGSSGIDALHCHTPSPSQGLLNHHPEWDGSFDLKESIDSQSVLELLQWPMPYTYEPQDEWLFEFKKFKGLQDAQSSAASAPTIPPSPHHNTQGTFVATDTCTRDGTHIRPRQLGTRDSSPSLYHPCDTVSSDAGPTTCVQDETDCPTPTRPSCSNLADAQHPVPPGTAPYTTVLYDWNPTTACENHQAFDAGCIQKTMLGLRDMEHNLQADTKRRMSQVEESRRV</sequence>
<dbReference type="AlphaFoldDB" id="A0A7C8N0Y2"/>
<dbReference type="Proteomes" id="UP000481858">
    <property type="component" value="Unassembled WGS sequence"/>
</dbReference>
<feature type="compositionally biased region" description="Polar residues" evidence="1">
    <location>
        <begin position="95"/>
        <end position="107"/>
    </location>
</feature>
<comment type="caution">
    <text evidence="2">The sequence shown here is derived from an EMBL/GenBank/DDBJ whole genome shotgun (WGS) entry which is preliminary data.</text>
</comment>
<keyword evidence="3" id="KW-1185">Reference proteome</keyword>
<accession>A0A7C8N0Y2</accession>
<proteinExistence type="predicted"/>